<name>E3K8J7_PUCGT</name>
<proteinExistence type="predicted"/>
<dbReference type="GeneID" id="10539619"/>
<keyword evidence="3" id="KW-1185">Reference proteome</keyword>
<reference evidence="3" key="2">
    <citation type="journal article" date="2011" name="Proc. Natl. Acad. Sci. U.S.A.">
        <title>Obligate biotrophy features unraveled by the genomic analysis of rust fungi.</title>
        <authorList>
            <person name="Duplessis S."/>
            <person name="Cuomo C.A."/>
            <person name="Lin Y.-C."/>
            <person name="Aerts A."/>
            <person name="Tisserant E."/>
            <person name="Veneault-Fourrey C."/>
            <person name="Joly D.L."/>
            <person name="Hacquard S."/>
            <person name="Amselem J."/>
            <person name="Cantarel B.L."/>
            <person name="Chiu R."/>
            <person name="Coutinho P.M."/>
            <person name="Feau N."/>
            <person name="Field M."/>
            <person name="Frey P."/>
            <person name="Gelhaye E."/>
            <person name="Goldberg J."/>
            <person name="Grabherr M.G."/>
            <person name="Kodira C.D."/>
            <person name="Kohler A."/>
            <person name="Kuees U."/>
            <person name="Lindquist E.A."/>
            <person name="Lucas S.M."/>
            <person name="Mago R."/>
            <person name="Mauceli E."/>
            <person name="Morin E."/>
            <person name="Murat C."/>
            <person name="Pangilinan J.L."/>
            <person name="Park R."/>
            <person name="Pearson M."/>
            <person name="Quesneville H."/>
            <person name="Rouhier N."/>
            <person name="Sakthikumar S."/>
            <person name="Salamov A.A."/>
            <person name="Schmutz J."/>
            <person name="Selles B."/>
            <person name="Shapiro H."/>
            <person name="Tanguay P."/>
            <person name="Tuskan G.A."/>
            <person name="Henrissat B."/>
            <person name="Van de Peer Y."/>
            <person name="Rouze P."/>
            <person name="Ellis J.G."/>
            <person name="Dodds P.N."/>
            <person name="Schein J.E."/>
            <person name="Zhong S."/>
            <person name="Hamelin R.C."/>
            <person name="Grigoriev I.V."/>
            <person name="Szabo L.J."/>
            <person name="Martin F."/>
        </authorList>
    </citation>
    <scope>NUCLEOTIDE SEQUENCE [LARGE SCALE GENOMIC DNA]</scope>
    <source>
        <strain evidence="3">CRL 75-36-700-3 / race SCCL</strain>
    </source>
</reference>
<organism evidence="2 3">
    <name type="scientific">Puccinia graminis f. sp. tritici (strain CRL 75-36-700-3 / race SCCL)</name>
    <name type="common">Black stem rust fungus</name>
    <dbReference type="NCBI Taxonomy" id="418459"/>
    <lineage>
        <taxon>Eukaryota</taxon>
        <taxon>Fungi</taxon>
        <taxon>Dikarya</taxon>
        <taxon>Basidiomycota</taxon>
        <taxon>Pucciniomycotina</taxon>
        <taxon>Pucciniomycetes</taxon>
        <taxon>Pucciniales</taxon>
        <taxon>Pucciniaceae</taxon>
        <taxon>Puccinia</taxon>
    </lineage>
</organism>
<dbReference type="VEuPathDB" id="FungiDB:PGTG_06562"/>
<dbReference type="RefSeq" id="XP_003325025.1">
    <property type="nucleotide sequence ID" value="XM_003324977.1"/>
</dbReference>
<dbReference type="KEGG" id="pgr:PGTG_06562"/>
<evidence type="ECO:0000313" key="3">
    <source>
        <dbReference type="Proteomes" id="UP000008783"/>
    </source>
</evidence>
<accession>E3K8J7</accession>
<reference key="1">
    <citation type="submission" date="2007-01" db="EMBL/GenBank/DDBJ databases">
        <title>The Genome Sequence of Puccinia graminis f. sp. tritici Strain CRL 75-36-700-3.</title>
        <authorList>
            <consortium name="The Broad Institute Genome Sequencing Platform"/>
            <person name="Birren B."/>
            <person name="Lander E."/>
            <person name="Galagan J."/>
            <person name="Nusbaum C."/>
            <person name="Devon K."/>
            <person name="Cuomo C."/>
            <person name="Jaffe D."/>
            <person name="Butler J."/>
            <person name="Alvarez P."/>
            <person name="Gnerre S."/>
            <person name="Grabherr M."/>
            <person name="Mauceli E."/>
            <person name="Brockman W."/>
            <person name="Young S."/>
            <person name="LaButti K."/>
            <person name="Sykes S."/>
            <person name="DeCaprio D."/>
            <person name="Crawford M."/>
            <person name="Koehrsen M."/>
            <person name="Engels R."/>
            <person name="Montgomery P."/>
            <person name="Pearson M."/>
            <person name="Howarth C."/>
            <person name="Larson L."/>
            <person name="White J."/>
            <person name="Zeng Q."/>
            <person name="Kodira C."/>
            <person name="Yandava C."/>
            <person name="Alvarado L."/>
            <person name="O'Leary S."/>
            <person name="Szabo L."/>
            <person name="Dean R."/>
            <person name="Schein J."/>
        </authorList>
    </citation>
    <scope>NUCLEOTIDE SEQUENCE</scope>
    <source>
        <strain>CRL 75-36-700-3</strain>
    </source>
</reference>
<evidence type="ECO:0000313" key="2">
    <source>
        <dbReference type="EMBL" id="EFP80606.1"/>
    </source>
</evidence>
<dbReference type="Proteomes" id="UP000008783">
    <property type="component" value="Unassembled WGS sequence"/>
</dbReference>
<sequence length="120" mass="13768">MGQILDCQSLRRGVLSPQDVARVASERSRRNATGEPWALMEQKRHIFVLRCNRKVLPVMASQVHVCRRGTGPWVDFVGKLHCTVPLIRDFECSLDTQHKRRSSFTELPKDGPDRPRPPRP</sequence>
<feature type="compositionally biased region" description="Basic and acidic residues" evidence="1">
    <location>
        <begin position="107"/>
        <end position="120"/>
    </location>
</feature>
<dbReference type="InParanoid" id="E3K8J7"/>
<dbReference type="EMBL" id="DS178276">
    <property type="protein sequence ID" value="EFP80606.1"/>
    <property type="molecule type" value="Genomic_DNA"/>
</dbReference>
<gene>
    <name evidence="2" type="ORF">PGTG_06562</name>
</gene>
<protein>
    <submittedName>
        <fullName evidence="2">Uncharacterized protein</fullName>
    </submittedName>
</protein>
<dbReference type="AlphaFoldDB" id="E3K8J7"/>
<feature type="region of interest" description="Disordered" evidence="1">
    <location>
        <begin position="96"/>
        <end position="120"/>
    </location>
</feature>
<dbReference type="HOGENOM" id="CLU_2050799_0_0_1"/>
<evidence type="ECO:0000256" key="1">
    <source>
        <dbReference type="SAM" id="MobiDB-lite"/>
    </source>
</evidence>